<sequence>MIVKQGGTAKVSLRALFALGGGGCFFVACMLIAESPPLKCWCYSIPFKRVNGVHE</sequence>
<protein>
    <recommendedName>
        <fullName evidence="4">Lipoprotein</fullName>
    </recommendedName>
</protein>
<keyword evidence="1" id="KW-0472">Membrane</keyword>
<feature type="transmembrane region" description="Helical" evidence="1">
    <location>
        <begin position="12"/>
        <end position="33"/>
    </location>
</feature>
<keyword evidence="1" id="KW-1133">Transmembrane helix</keyword>
<reference evidence="3" key="1">
    <citation type="submission" date="2018-12" db="EMBL/GenBank/DDBJ databases">
        <title>Tengunoibacter tsumagoiensis gen. nov., sp. nov., Dictyobacter kobayashii sp. nov., D. alpinus sp. nov., and D. joshuensis sp. nov. and description of Dictyobacteraceae fam. nov. within the order Ktedonobacterales isolated from Tengu-no-mugimeshi.</title>
        <authorList>
            <person name="Wang C.M."/>
            <person name="Zheng Y."/>
            <person name="Sakai Y."/>
            <person name="Toyoda A."/>
            <person name="Minakuchi Y."/>
            <person name="Abe K."/>
            <person name="Yokota A."/>
            <person name="Yabe S."/>
        </authorList>
    </citation>
    <scope>NUCLEOTIDE SEQUENCE [LARGE SCALE GENOMIC DNA]</scope>
    <source>
        <strain evidence="3">Uno16</strain>
    </source>
</reference>
<evidence type="ECO:0000313" key="3">
    <source>
        <dbReference type="Proteomes" id="UP000287171"/>
    </source>
</evidence>
<comment type="caution">
    <text evidence="2">The sequence shown here is derived from an EMBL/GenBank/DDBJ whole genome shotgun (WGS) entry which is preliminary data.</text>
</comment>
<gene>
    <name evidence="2" type="ORF">KDA_61770</name>
</gene>
<dbReference type="Proteomes" id="UP000287171">
    <property type="component" value="Unassembled WGS sequence"/>
</dbReference>
<accession>A0A402BH41</accession>
<evidence type="ECO:0000256" key="1">
    <source>
        <dbReference type="SAM" id="Phobius"/>
    </source>
</evidence>
<keyword evidence="1" id="KW-0812">Transmembrane</keyword>
<evidence type="ECO:0008006" key="4">
    <source>
        <dbReference type="Google" id="ProtNLM"/>
    </source>
</evidence>
<proteinExistence type="predicted"/>
<keyword evidence="3" id="KW-1185">Reference proteome</keyword>
<dbReference type="EMBL" id="BIFT01000002">
    <property type="protein sequence ID" value="GCE30693.1"/>
    <property type="molecule type" value="Genomic_DNA"/>
</dbReference>
<organism evidence="2 3">
    <name type="scientific">Dictyobacter alpinus</name>
    <dbReference type="NCBI Taxonomy" id="2014873"/>
    <lineage>
        <taxon>Bacteria</taxon>
        <taxon>Bacillati</taxon>
        <taxon>Chloroflexota</taxon>
        <taxon>Ktedonobacteria</taxon>
        <taxon>Ktedonobacterales</taxon>
        <taxon>Dictyobacteraceae</taxon>
        <taxon>Dictyobacter</taxon>
    </lineage>
</organism>
<evidence type="ECO:0000313" key="2">
    <source>
        <dbReference type="EMBL" id="GCE30693.1"/>
    </source>
</evidence>
<dbReference type="PROSITE" id="PS51257">
    <property type="entry name" value="PROKAR_LIPOPROTEIN"/>
    <property type="match status" value="1"/>
</dbReference>
<dbReference type="AlphaFoldDB" id="A0A402BH41"/>
<name>A0A402BH41_9CHLR</name>